<evidence type="ECO:0000313" key="3">
    <source>
        <dbReference type="Proteomes" id="UP000494165"/>
    </source>
</evidence>
<name>A0A8S1D5M8_9INSE</name>
<gene>
    <name evidence="2" type="ORF">CLODIP_2_CD10133</name>
</gene>
<feature type="region of interest" description="Disordered" evidence="1">
    <location>
        <begin position="126"/>
        <end position="155"/>
    </location>
</feature>
<dbReference type="AlphaFoldDB" id="A0A8S1D5M8"/>
<feature type="compositionally biased region" description="Low complexity" evidence="1">
    <location>
        <begin position="184"/>
        <end position="194"/>
    </location>
</feature>
<evidence type="ECO:0000256" key="1">
    <source>
        <dbReference type="SAM" id="MobiDB-lite"/>
    </source>
</evidence>
<reference evidence="2 3" key="1">
    <citation type="submission" date="2020-04" db="EMBL/GenBank/DDBJ databases">
        <authorList>
            <person name="Alioto T."/>
            <person name="Alioto T."/>
            <person name="Gomez Garrido J."/>
        </authorList>
    </citation>
    <scope>NUCLEOTIDE SEQUENCE [LARGE SCALE GENOMIC DNA]</scope>
</reference>
<protein>
    <submittedName>
        <fullName evidence="2">Uncharacterized protein</fullName>
    </submittedName>
</protein>
<dbReference type="EMBL" id="CADEPI010000159">
    <property type="protein sequence ID" value="CAB3378142.1"/>
    <property type="molecule type" value="Genomic_DNA"/>
</dbReference>
<evidence type="ECO:0000313" key="2">
    <source>
        <dbReference type="EMBL" id="CAB3378142.1"/>
    </source>
</evidence>
<proteinExistence type="predicted"/>
<dbReference type="Proteomes" id="UP000494165">
    <property type="component" value="Unassembled WGS sequence"/>
</dbReference>
<organism evidence="2 3">
    <name type="scientific">Cloeon dipterum</name>
    <dbReference type="NCBI Taxonomy" id="197152"/>
    <lineage>
        <taxon>Eukaryota</taxon>
        <taxon>Metazoa</taxon>
        <taxon>Ecdysozoa</taxon>
        <taxon>Arthropoda</taxon>
        <taxon>Hexapoda</taxon>
        <taxon>Insecta</taxon>
        <taxon>Pterygota</taxon>
        <taxon>Palaeoptera</taxon>
        <taxon>Ephemeroptera</taxon>
        <taxon>Pisciforma</taxon>
        <taxon>Baetidae</taxon>
        <taxon>Cloeon</taxon>
    </lineage>
</organism>
<sequence>MDGKGGGCPGREDDSQVCHAVVGVERAQDRVSPAPLLEPRGLLPAPRTSVATALFGRPDGMRPPVVARDHSPCAGPSQKGVGIGQRGASGCPGGGQRPHQLRFLFHDVRRATLGHHMGAHFKVTHAVDPSPDAASSRAGLAPDAEQTPSCRQPDAVVLPKPSHIVAAVQPPKGMLQNVNEGQTTRRSSAESATSLAGQAGTPPSLPSHNPGRAEPARRGNTMWICSCWHTT</sequence>
<comment type="caution">
    <text evidence="2">The sequence shown here is derived from an EMBL/GenBank/DDBJ whole genome shotgun (WGS) entry which is preliminary data.</text>
</comment>
<feature type="region of interest" description="Disordered" evidence="1">
    <location>
        <begin position="171"/>
        <end position="218"/>
    </location>
</feature>
<keyword evidence="3" id="KW-1185">Reference proteome</keyword>
<accession>A0A8S1D5M8</accession>